<keyword evidence="6" id="KW-0973">c-di-GMP</keyword>
<keyword evidence="6" id="KW-0135">Cellulose biosynthesis</keyword>
<comment type="subunit">
    <text evidence="6">Tightly associated with the cellulose synthase catalytic subunit.</text>
</comment>
<keyword evidence="3 6" id="KW-0812">Transmembrane</keyword>
<dbReference type="Proteomes" id="UP000028981">
    <property type="component" value="Unassembled WGS sequence"/>
</dbReference>
<keyword evidence="8" id="KW-1185">Reference proteome</keyword>
<dbReference type="STRING" id="46914.JP75_01730"/>
<evidence type="ECO:0000256" key="3">
    <source>
        <dbReference type="ARBA" id="ARBA00022692"/>
    </source>
</evidence>
<evidence type="ECO:0000256" key="2">
    <source>
        <dbReference type="ARBA" id="ARBA00022475"/>
    </source>
</evidence>
<gene>
    <name evidence="7" type="ORF">JP75_01730</name>
</gene>
<accession>A0A087M7M9</accession>
<keyword evidence="5 6" id="KW-0472">Membrane</keyword>
<dbReference type="AlphaFoldDB" id="A0A087M7M9"/>
<dbReference type="GO" id="GO:0006011">
    <property type="term" value="P:UDP-alpha-D-glucose metabolic process"/>
    <property type="evidence" value="ECO:0007669"/>
    <property type="project" value="InterPro"/>
</dbReference>
<feature type="signal peptide" evidence="6">
    <location>
        <begin position="1"/>
        <end position="21"/>
    </location>
</feature>
<keyword evidence="6" id="KW-0732">Signal</keyword>
<name>A0A087M7M9_9HYPH</name>
<evidence type="ECO:0000313" key="8">
    <source>
        <dbReference type="Proteomes" id="UP000028981"/>
    </source>
</evidence>
<comment type="pathway">
    <text evidence="6">Glycan metabolism; bacterial cellulose biosynthesis.</text>
</comment>
<evidence type="ECO:0000256" key="6">
    <source>
        <dbReference type="RuleBase" id="RU365021"/>
    </source>
</evidence>
<sequence length="746" mass="78278">MKRHTLLASVALLTTLGPVLAQPAPFDMSPESNRVVAPAPAEPGETVPAPVEEVAPSAFSRFLVPGASLRLVGEEAQQGVVVYLTDAQAAAPATLNFSLLNALVVAPEISSLRVRINQTEIAATPIASSSGATPVSIAVPAGVLRPGANIVEFRATQRHRTDCTVESTYQLWTEIAGNSAQLVFEGENLERITQLTDIGAVGVDETGNTTLRLIAPDMADPAAQAAALHLVQQIGLALRTPKLSVILAEAPAEERLPGVLDVAIMPAAELPPAFEAAQAQASAGPLAAMLPMPSGADTLVVSGPTWDTIVRAGDALLTAAPVSPERPRFDLPNPLPLLQGGATATLASLGIDRLEFNGRRFTTQLQFELPPDFYAYRYGELELVLDAAYSSDVLPGSEIDIYTNGEIASATPLLRTDGGTLKDTRIRIPMTNLRPGRNEATLAVNLLTRSDAVCNPGWTGAAPARFVLSSNSYLRLPDYARATAVPDLQVLTGSAWPYADDEAVPLALGQDQDSLVAAMMFAARIATASGRVITFDIVPQDNLAPEANAILVMPTTALSPLNLGRTGIGTASSVQGSDDTLLDQFGNSRPEGPLSGISNWLQETVGLDLADLRLVPAPDLPYAPAAEALVVSQVRQPEGGIWTVLTSTTAPALHAGTERLIDTPKWRSIAGRVSALAPGEDDIAVVPANAVSIVTPEPASPFNLRRVAANWFSGNILYFALAIVVGAVLLMLITSRVLTKIGRPSP</sequence>
<keyword evidence="6" id="KW-0997">Cell inner membrane</keyword>
<comment type="subcellular location">
    <subcellularLocation>
        <location evidence="6">Cell inner membrane</location>
    </subcellularLocation>
    <subcellularLocation>
        <location evidence="1">Cell membrane</location>
        <topology evidence="1">Single-pass membrane protein</topology>
    </subcellularLocation>
</comment>
<feature type="chain" id="PRO_5015218292" description="Cyclic di-GMP-binding protein" evidence="6">
    <location>
        <begin position="22"/>
        <end position="746"/>
    </location>
</feature>
<dbReference type="Gene3D" id="2.60.120.260">
    <property type="entry name" value="Galactose-binding domain-like"/>
    <property type="match status" value="2"/>
</dbReference>
<evidence type="ECO:0000256" key="1">
    <source>
        <dbReference type="ARBA" id="ARBA00004162"/>
    </source>
</evidence>
<dbReference type="PANTHER" id="PTHR39083:SF1">
    <property type="entry name" value="CYCLIC DI-GMP-BINDING PROTEIN"/>
    <property type="match status" value="1"/>
</dbReference>
<dbReference type="Pfam" id="PF03170">
    <property type="entry name" value="BcsB"/>
    <property type="match status" value="1"/>
</dbReference>
<dbReference type="GO" id="GO:0030244">
    <property type="term" value="P:cellulose biosynthetic process"/>
    <property type="evidence" value="ECO:0007669"/>
    <property type="project" value="UniProtKB-KW"/>
</dbReference>
<dbReference type="PANTHER" id="PTHR39083">
    <property type="entry name" value="CYCLIC DI-GMP-BINDING PROTEIN"/>
    <property type="match status" value="1"/>
</dbReference>
<dbReference type="InterPro" id="IPR018513">
    <property type="entry name" value="Cell_synthase_bac"/>
</dbReference>
<protein>
    <recommendedName>
        <fullName evidence="6">Cyclic di-GMP-binding protein</fullName>
    </recommendedName>
    <alternativeName>
        <fullName evidence="6">Cellulose synthase regulatory subunit</fullName>
    </alternativeName>
</protein>
<keyword evidence="2 6" id="KW-1003">Cell membrane</keyword>
<dbReference type="GO" id="GO:0005886">
    <property type="term" value="C:plasma membrane"/>
    <property type="evidence" value="ECO:0007669"/>
    <property type="project" value="UniProtKB-SubCell"/>
</dbReference>
<evidence type="ECO:0000256" key="5">
    <source>
        <dbReference type="ARBA" id="ARBA00023136"/>
    </source>
</evidence>
<dbReference type="UniPathway" id="UPA00694"/>
<comment type="function">
    <text evidence="6">Binds the cellulose synthase activator, bis-(3'-5') cyclic diguanylic acid (c-di-GMP).</text>
</comment>
<comment type="similarity">
    <text evidence="6">Belongs to the AcsB/BcsB family.</text>
</comment>
<reference evidence="7 8" key="1">
    <citation type="submission" date="2014-08" db="EMBL/GenBank/DDBJ databases">
        <authorList>
            <person name="Hassan Y.I."/>
            <person name="Lepp D."/>
            <person name="Zhou T."/>
        </authorList>
    </citation>
    <scope>NUCLEOTIDE SEQUENCE [LARGE SCALE GENOMIC DNA]</scope>
    <source>
        <strain evidence="7 8">IFO13584</strain>
    </source>
</reference>
<organism evidence="7 8">
    <name type="scientific">Devosia riboflavina</name>
    <dbReference type="NCBI Taxonomy" id="46914"/>
    <lineage>
        <taxon>Bacteria</taxon>
        <taxon>Pseudomonadati</taxon>
        <taxon>Pseudomonadota</taxon>
        <taxon>Alphaproteobacteria</taxon>
        <taxon>Hyphomicrobiales</taxon>
        <taxon>Devosiaceae</taxon>
        <taxon>Devosia</taxon>
    </lineage>
</organism>
<dbReference type="OrthoDB" id="7615145at2"/>
<comment type="caution">
    <text evidence="7">The sequence shown here is derived from an EMBL/GenBank/DDBJ whole genome shotgun (WGS) entry which is preliminary data.</text>
</comment>
<dbReference type="RefSeq" id="WP_035078161.1">
    <property type="nucleotide sequence ID" value="NZ_JQGC01000001.1"/>
</dbReference>
<keyword evidence="4 6" id="KW-1133">Transmembrane helix</keyword>
<proteinExistence type="inferred from homology"/>
<evidence type="ECO:0000256" key="4">
    <source>
        <dbReference type="ARBA" id="ARBA00022989"/>
    </source>
</evidence>
<dbReference type="EMBL" id="JQGC01000001">
    <property type="protein sequence ID" value="KFL32882.1"/>
    <property type="molecule type" value="Genomic_DNA"/>
</dbReference>
<evidence type="ECO:0000313" key="7">
    <source>
        <dbReference type="EMBL" id="KFL32882.1"/>
    </source>
</evidence>
<feature type="transmembrane region" description="Helical" evidence="6">
    <location>
        <begin position="711"/>
        <end position="733"/>
    </location>
</feature>